<comment type="caution">
    <text evidence="3">The sequence shown here is derived from an EMBL/GenBank/DDBJ whole genome shotgun (WGS) entry which is preliminary data.</text>
</comment>
<dbReference type="Proteomes" id="UP000428333">
    <property type="component" value="Linkage Group LG01"/>
</dbReference>
<accession>A0A6A4M5D1</accession>
<evidence type="ECO:0000313" key="3">
    <source>
        <dbReference type="EMBL" id="KAE9466553.1"/>
    </source>
</evidence>
<dbReference type="PANTHER" id="PTHR31558:SF19">
    <property type="entry name" value="PROTEIN ENHANCED DISEASE RESISTANCE 2 C-TERMINAL DOMAIN-CONTAINING PROTEIN"/>
    <property type="match status" value="1"/>
</dbReference>
<feature type="region of interest" description="Disordered" evidence="1">
    <location>
        <begin position="1"/>
        <end position="27"/>
    </location>
</feature>
<sequence>MVSTENAESWFDASTTIDSDGDDDFHSIQDDVISQHDFDSVSLVNSESTLGGEAAKNEENLDLRPKDGDPQWRCNDPQDVVKNLDPQSKCNDPQDDVNHHITFDEIQRIDESDEDKQTGGFHNCGLLPHTCLSCLTRAAPSDEKRRPLSPSTPSTRKKAALKFSFRWKDDQAIPTLLSPRALLKRPTAGSQVPYCPLEKKMSDCWSPIEPSTFKVRGQNYLRDKKKVCAPNHPAFFPFGVDVFLSPRKIDHIARFVELPTINSSGEVPAILVVNLQVIYFQYSLTMFSTVCLIKLVNLNIRLLKYYSLRNFIRLLCEQPCVQWELRLIDDEVERIRGFPLDTVAPFRERLKILGRVVNLEDLHLSAAERKLMNAYNQKPVLSRPQHEFYLGENYFEIDLDMHRFSYIPRKGFEAFQDRLKLCILDFGLTIQGNKAEDLPEHLLCCVRLKEIDYTNYQQLGF</sequence>
<name>A0A6A4M5D1_9ERIC</name>
<evidence type="ECO:0000256" key="1">
    <source>
        <dbReference type="SAM" id="MobiDB-lite"/>
    </source>
</evidence>
<dbReference type="AlphaFoldDB" id="A0A6A4M5D1"/>
<feature type="region of interest" description="Disordered" evidence="1">
    <location>
        <begin position="49"/>
        <end position="73"/>
    </location>
</feature>
<gene>
    <name evidence="3" type="ORF">C3L33_01552</name>
</gene>
<feature type="compositionally biased region" description="Basic and acidic residues" evidence="1">
    <location>
        <begin position="55"/>
        <end position="70"/>
    </location>
</feature>
<dbReference type="PANTHER" id="PTHR31558">
    <property type="entry name" value="CW14 PROTEIN"/>
    <property type="match status" value="1"/>
</dbReference>
<reference evidence="3 4" key="1">
    <citation type="journal article" date="2019" name="Genome Biol. Evol.">
        <title>The Rhododendron genome and chromosomal organization provide insight into shared whole-genome duplications across the heath family (Ericaceae).</title>
        <authorList>
            <person name="Soza V.L."/>
            <person name="Lindsley D."/>
            <person name="Waalkes A."/>
            <person name="Ramage E."/>
            <person name="Patwardhan R.P."/>
            <person name="Burton J.N."/>
            <person name="Adey A."/>
            <person name="Kumar A."/>
            <person name="Qiu R."/>
            <person name="Shendure J."/>
            <person name="Hall B."/>
        </authorList>
    </citation>
    <scope>NUCLEOTIDE SEQUENCE [LARGE SCALE GENOMIC DNA]</scope>
    <source>
        <strain evidence="3">RSF 1966-606</strain>
    </source>
</reference>
<dbReference type="InterPro" id="IPR009769">
    <property type="entry name" value="EDR2_C"/>
</dbReference>
<feature type="domain" description="Protein ENHANCED DISEASE RESISTANCE 2 C-terminal" evidence="2">
    <location>
        <begin position="205"/>
        <end position="452"/>
    </location>
</feature>
<organism evidence="3 4">
    <name type="scientific">Rhododendron williamsianum</name>
    <dbReference type="NCBI Taxonomy" id="262921"/>
    <lineage>
        <taxon>Eukaryota</taxon>
        <taxon>Viridiplantae</taxon>
        <taxon>Streptophyta</taxon>
        <taxon>Embryophyta</taxon>
        <taxon>Tracheophyta</taxon>
        <taxon>Spermatophyta</taxon>
        <taxon>Magnoliopsida</taxon>
        <taxon>eudicotyledons</taxon>
        <taxon>Gunneridae</taxon>
        <taxon>Pentapetalae</taxon>
        <taxon>asterids</taxon>
        <taxon>Ericales</taxon>
        <taxon>Ericaceae</taxon>
        <taxon>Ericoideae</taxon>
        <taxon>Rhodoreae</taxon>
        <taxon>Rhododendron</taxon>
    </lineage>
</organism>
<keyword evidence="4" id="KW-1185">Reference proteome</keyword>
<protein>
    <recommendedName>
        <fullName evidence="2">Protein ENHANCED DISEASE RESISTANCE 2 C-terminal domain-containing protein</fullName>
    </recommendedName>
</protein>
<evidence type="ECO:0000259" key="2">
    <source>
        <dbReference type="Pfam" id="PF07059"/>
    </source>
</evidence>
<dbReference type="Pfam" id="PF07059">
    <property type="entry name" value="EDR2_C"/>
    <property type="match status" value="1"/>
</dbReference>
<proteinExistence type="predicted"/>
<evidence type="ECO:0000313" key="4">
    <source>
        <dbReference type="Proteomes" id="UP000428333"/>
    </source>
</evidence>
<dbReference type="EMBL" id="QEFC01000085">
    <property type="protein sequence ID" value="KAE9466553.1"/>
    <property type="molecule type" value="Genomic_DNA"/>
</dbReference>
<feature type="compositionally biased region" description="Polar residues" evidence="1">
    <location>
        <begin position="1"/>
        <end position="18"/>
    </location>
</feature>
<dbReference type="OrthoDB" id="9970435at2759"/>
<feature type="non-terminal residue" evidence="3">
    <location>
        <position position="1"/>
    </location>
</feature>